<sequence length="184" mass="20719">MVRKGPTLQAMAWGADSLQVGLQLGVVSVSGTWRPKDEERRAAWELYVELVTRIAVVPLKPSQGLLREALTSLYSLFGITRDILRRYGPDIARPRPEGEYSFGELAVLVLNYELRPLLAHWHPMLDLWEAQRPTTQSRAGHEDAWEHANRLREELEQARQRLVGYADLLADAAGVPPLSGYPTP</sequence>
<protein>
    <submittedName>
        <fullName evidence="2">Uncharacterized protein</fullName>
    </submittedName>
</protein>
<organism evidence="2 3">
    <name type="scientific">Geodermatophilus saharensis</name>
    <dbReference type="NCBI Taxonomy" id="1137994"/>
    <lineage>
        <taxon>Bacteria</taxon>
        <taxon>Bacillati</taxon>
        <taxon>Actinomycetota</taxon>
        <taxon>Actinomycetes</taxon>
        <taxon>Geodermatophilales</taxon>
        <taxon>Geodermatophilaceae</taxon>
        <taxon>Geodermatophilus</taxon>
    </lineage>
</organism>
<evidence type="ECO:0000313" key="2">
    <source>
        <dbReference type="EMBL" id="SNR81957.1"/>
    </source>
</evidence>
<proteinExistence type="predicted"/>
<keyword evidence="1" id="KW-0175">Coiled coil</keyword>
<dbReference type="EMBL" id="FZOH01000001">
    <property type="protein sequence ID" value="SNR81957.1"/>
    <property type="molecule type" value="Genomic_DNA"/>
</dbReference>
<keyword evidence="3" id="KW-1185">Reference proteome</keyword>
<accession>A0A238ZF06</accession>
<dbReference type="Proteomes" id="UP000198386">
    <property type="component" value="Unassembled WGS sequence"/>
</dbReference>
<dbReference type="AlphaFoldDB" id="A0A238ZF06"/>
<evidence type="ECO:0000313" key="3">
    <source>
        <dbReference type="Proteomes" id="UP000198386"/>
    </source>
</evidence>
<name>A0A238ZF06_9ACTN</name>
<reference evidence="3" key="1">
    <citation type="submission" date="2017-06" db="EMBL/GenBank/DDBJ databases">
        <authorList>
            <person name="Varghese N."/>
            <person name="Submissions S."/>
        </authorList>
    </citation>
    <scope>NUCLEOTIDE SEQUENCE [LARGE SCALE GENOMIC DNA]</scope>
    <source>
        <strain evidence="3">DSM 45423</strain>
    </source>
</reference>
<gene>
    <name evidence="2" type="ORF">SAMN04488107_0035</name>
</gene>
<feature type="coiled-coil region" evidence="1">
    <location>
        <begin position="141"/>
        <end position="168"/>
    </location>
</feature>
<evidence type="ECO:0000256" key="1">
    <source>
        <dbReference type="SAM" id="Coils"/>
    </source>
</evidence>